<organism evidence="1 2">
    <name type="scientific">Tetranychus urticae</name>
    <name type="common">Two-spotted spider mite</name>
    <dbReference type="NCBI Taxonomy" id="32264"/>
    <lineage>
        <taxon>Eukaryota</taxon>
        <taxon>Metazoa</taxon>
        <taxon>Ecdysozoa</taxon>
        <taxon>Arthropoda</taxon>
        <taxon>Chelicerata</taxon>
        <taxon>Arachnida</taxon>
        <taxon>Acari</taxon>
        <taxon>Acariformes</taxon>
        <taxon>Trombidiformes</taxon>
        <taxon>Prostigmata</taxon>
        <taxon>Eleutherengona</taxon>
        <taxon>Raphignathae</taxon>
        <taxon>Tetranychoidea</taxon>
        <taxon>Tetranychidae</taxon>
        <taxon>Tetranychus</taxon>
    </lineage>
</organism>
<protein>
    <submittedName>
        <fullName evidence="1">Uncharacterized protein</fullName>
    </submittedName>
</protein>
<dbReference type="EnsemblMetazoa" id="tetur15g03510.1">
    <property type="protein sequence ID" value="tetur15g03510.1"/>
    <property type="gene ID" value="tetur15g03510"/>
</dbReference>
<proteinExistence type="predicted"/>
<sequence length="22" mass="2783">MMFTSYNSRRRKLDPFLKFICE</sequence>
<dbReference type="HOGENOM" id="CLU_3425268_0_0_1"/>
<dbReference type="AlphaFoldDB" id="T1KN03"/>
<evidence type="ECO:0000313" key="1">
    <source>
        <dbReference type="EnsemblMetazoa" id="tetur15g03510.1"/>
    </source>
</evidence>
<keyword evidence="2" id="KW-1185">Reference proteome</keyword>
<reference evidence="2" key="1">
    <citation type="submission" date="2011-08" db="EMBL/GenBank/DDBJ databases">
        <authorList>
            <person name="Rombauts S."/>
        </authorList>
    </citation>
    <scope>NUCLEOTIDE SEQUENCE</scope>
    <source>
        <strain evidence="2">London</strain>
    </source>
</reference>
<dbReference type="EMBL" id="CAEY01000249">
    <property type="status" value="NOT_ANNOTATED_CDS"/>
    <property type="molecule type" value="Genomic_DNA"/>
</dbReference>
<evidence type="ECO:0000313" key="2">
    <source>
        <dbReference type="Proteomes" id="UP000015104"/>
    </source>
</evidence>
<dbReference type="Proteomes" id="UP000015104">
    <property type="component" value="Unassembled WGS sequence"/>
</dbReference>
<name>T1KN03_TETUR</name>
<accession>T1KN03</accession>
<reference evidence="1" key="2">
    <citation type="submission" date="2015-06" db="UniProtKB">
        <authorList>
            <consortium name="EnsemblMetazoa"/>
        </authorList>
    </citation>
    <scope>IDENTIFICATION</scope>
</reference>